<dbReference type="EMBL" id="BSPD01000056">
    <property type="protein sequence ID" value="GLS26548.1"/>
    <property type="molecule type" value="Genomic_DNA"/>
</dbReference>
<keyword evidence="3" id="KW-1185">Reference proteome</keyword>
<dbReference type="RefSeq" id="WP_232593178.1">
    <property type="nucleotide sequence ID" value="NZ_BSPD01000056.1"/>
</dbReference>
<dbReference type="InterPro" id="IPR025489">
    <property type="entry name" value="DUF4381"/>
</dbReference>
<dbReference type="Pfam" id="PF14316">
    <property type="entry name" value="DUF4381"/>
    <property type="match status" value="1"/>
</dbReference>
<gene>
    <name evidence="2" type="ORF">GCM10007877_22640</name>
</gene>
<evidence type="ECO:0000313" key="3">
    <source>
        <dbReference type="Proteomes" id="UP001156870"/>
    </source>
</evidence>
<evidence type="ECO:0008006" key="4">
    <source>
        <dbReference type="Google" id="ProtNLM"/>
    </source>
</evidence>
<name>A0AA37T7P1_9GAMM</name>
<feature type="transmembrane region" description="Helical" evidence="1">
    <location>
        <begin position="116"/>
        <end position="136"/>
    </location>
</feature>
<reference evidence="2 3" key="1">
    <citation type="journal article" date="2014" name="Int. J. Syst. Evol. Microbiol.">
        <title>Complete genome sequence of Corynebacterium casei LMG S-19264T (=DSM 44701T), isolated from a smear-ripened cheese.</title>
        <authorList>
            <consortium name="US DOE Joint Genome Institute (JGI-PGF)"/>
            <person name="Walter F."/>
            <person name="Albersmeier A."/>
            <person name="Kalinowski J."/>
            <person name="Ruckert C."/>
        </authorList>
    </citation>
    <scope>NUCLEOTIDE SEQUENCE [LARGE SCALE GENOMIC DNA]</scope>
    <source>
        <strain evidence="2 3">NBRC 110095</strain>
    </source>
</reference>
<sequence length="267" mass="29604">MRLTLFTKRISVLIRLCLYAGLSVLSHLPVAQELPSSASDMTAPTMTAPKMTAPAMTAQPSPIPPHQALPLPIGQKPMGQMGQSPSGGIPAMGTPNSALPLRGIVEPEPPGFQLAAGWWVLIIVSVAVTLAGFLWIRRHRRQNAYRREAISQLSTWHAHNEIEMARLNQLLKRVALTSFGRQTAAQASGEPWKTLLTQSTKKPIFTPEVLDAIVHHYRHNDKPDHILNTEKAVTQVKRWIQQHQQDCLLSAKPHSALENRRSQHVNV</sequence>
<keyword evidence="1" id="KW-0812">Transmembrane</keyword>
<proteinExistence type="predicted"/>
<feature type="transmembrane region" description="Helical" evidence="1">
    <location>
        <begin position="12"/>
        <end position="31"/>
    </location>
</feature>
<evidence type="ECO:0000256" key="1">
    <source>
        <dbReference type="SAM" id="Phobius"/>
    </source>
</evidence>
<dbReference type="Proteomes" id="UP001156870">
    <property type="component" value="Unassembled WGS sequence"/>
</dbReference>
<keyword evidence="1" id="KW-1133">Transmembrane helix</keyword>
<comment type="caution">
    <text evidence="2">The sequence shown here is derived from an EMBL/GenBank/DDBJ whole genome shotgun (WGS) entry which is preliminary data.</text>
</comment>
<evidence type="ECO:0000313" key="2">
    <source>
        <dbReference type="EMBL" id="GLS26548.1"/>
    </source>
</evidence>
<dbReference type="AlphaFoldDB" id="A0AA37T7P1"/>
<keyword evidence="1" id="KW-0472">Membrane</keyword>
<organism evidence="2 3">
    <name type="scientific">Marinibactrum halimedae</name>
    <dbReference type="NCBI Taxonomy" id="1444977"/>
    <lineage>
        <taxon>Bacteria</taxon>
        <taxon>Pseudomonadati</taxon>
        <taxon>Pseudomonadota</taxon>
        <taxon>Gammaproteobacteria</taxon>
        <taxon>Cellvibrionales</taxon>
        <taxon>Cellvibrionaceae</taxon>
        <taxon>Marinibactrum</taxon>
    </lineage>
</organism>
<protein>
    <recommendedName>
        <fullName evidence="4">DUF4381 domain-containing protein</fullName>
    </recommendedName>
</protein>
<accession>A0AA37T7P1</accession>